<dbReference type="InterPro" id="IPR000182">
    <property type="entry name" value="GNAT_dom"/>
</dbReference>
<dbReference type="SUPFAM" id="SSF55729">
    <property type="entry name" value="Acyl-CoA N-acyltransferases (Nat)"/>
    <property type="match status" value="1"/>
</dbReference>
<evidence type="ECO:0000256" key="1">
    <source>
        <dbReference type="ARBA" id="ARBA00022679"/>
    </source>
</evidence>
<organism evidence="6 7">
    <name type="scientific">Comamonas serinivorans</name>
    <dbReference type="NCBI Taxonomy" id="1082851"/>
    <lineage>
        <taxon>Bacteria</taxon>
        <taxon>Pseudomonadati</taxon>
        <taxon>Pseudomonadota</taxon>
        <taxon>Betaproteobacteria</taxon>
        <taxon>Burkholderiales</taxon>
        <taxon>Comamonadaceae</taxon>
        <taxon>Comamonas</taxon>
    </lineage>
</organism>
<evidence type="ECO:0000313" key="6">
    <source>
        <dbReference type="EMBL" id="ARU06670.1"/>
    </source>
</evidence>
<keyword evidence="1 6" id="KW-0808">Transferase</keyword>
<comment type="catalytic activity">
    <reaction evidence="3">
        <text>L-methionine sulfoximine + acetyl-CoA = N-acetyl-L-methionine sulfoximine + CoA + H(+)</text>
        <dbReference type="Rhea" id="RHEA:47660"/>
        <dbReference type="ChEBI" id="CHEBI:15378"/>
        <dbReference type="ChEBI" id="CHEBI:57287"/>
        <dbReference type="ChEBI" id="CHEBI:57288"/>
        <dbReference type="ChEBI" id="CHEBI:87826"/>
        <dbReference type="ChEBI" id="CHEBI:87827"/>
    </reaction>
</comment>
<dbReference type="Proteomes" id="UP000196138">
    <property type="component" value="Chromosome"/>
</dbReference>
<name>A0A1Y0ETE1_9BURK</name>
<dbReference type="PROSITE" id="PS51186">
    <property type="entry name" value="GNAT"/>
    <property type="match status" value="1"/>
</dbReference>
<protein>
    <submittedName>
        <fullName evidence="6">GNAT family N-acetyltransferase</fullName>
    </submittedName>
</protein>
<evidence type="ECO:0000259" key="5">
    <source>
        <dbReference type="PROSITE" id="PS51186"/>
    </source>
</evidence>
<dbReference type="PANTHER" id="PTHR43072:SF23">
    <property type="entry name" value="UPF0039 PROTEIN C11D3.02C"/>
    <property type="match status" value="1"/>
</dbReference>
<gene>
    <name evidence="6" type="ORF">CCO03_05420</name>
</gene>
<evidence type="ECO:0000256" key="4">
    <source>
        <dbReference type="ARBA" id="ARBA00051334"/>
    </source>
</evidence>
<dbReference type="Gene3D" id="3.40.630.30">
    <property type="match status" value="1"/>
</dbReference>
<evidence type="ECO:0000256" key="2">
    <source>
        <dbReference type="ARBA" id="ARBA00023315"/>
    </source>
</evidence>
<keyword evidence="7" id="KW-1185">Reference proteome</keyword>
<dbReference type="KEGG" id="cser:CCO03_05420"/>
<dbReference type="InterPro" id="IPR016181">
    <property type="entry name" value="Acyl_CoA_acyltransferase"/>
</dbReference>
<feature type="domain" description="N-acetyltransferase" evidence="5">
    <location>
        <begin position="1"/>
        <end position="165"/>
    </location>
</feature>
<dbReference type="EMBL" id="CP021455">
    <property type="protein sequence ID" value="ARU06670.1"/>
    <property type="molecule type" value="Genomic_DNA"/>
</dbReference>
<dbReference type="OrthoDB" id="5459937at2"/>
<proteinExistence type="predicted"/>
<dbReference type="FunFam" id="3.40.630.30:FF:000026">
    <property type="entry name" value="Phosphinothricin acetyltransferase"/>
    <property type="match status" value="1"/>
</dbReference>
<dbReference type="PANTHER" id="PTHR43072">
    <property type="entry name" value="N-ACETYLTRANSFERASE"/>
    <property type="match status" value="1"/>
</dbReference>
<dbReference type="AlphaFoldDB" id="A0A1Y0ETE1"/>
<comment type="catalytic activity">
    <reaction evidence="4">
        <text>L-methionine sulfone + acetyl-CoA = N-acetyl-L-methionine sulfone + CoA + H(+)</text>
        <dbReference type="Rhea" id="RHEA:47656"/>
        <dbReference type="ChEBI" id="CHEBI:15378"/>
        <dbReference type="ChEBI" id="CHEBI:57287"/>
        <dbReference type="ChEBI" id="CHEBI:57288"/>
        <dbReference type="ChEBI" id="CHEBI:87824"/>
        <dbReference type="ChEBI" id="CHEBI:87825"/>
    </reaction>
</comment>
<dbReference type="CDD" id="cd04301">
    <property type="entry name" value="NAT_SF"/>
    <property type="match status" value="1"/>
</dbReference>
<dbReference type="GO" id="GO:0016747">
    <property type="term" value="F:acyltransferase activity, transferring groups other than amino-acyl groups"/>
    <property type="evidence" value="ECO:0007669"/>
    <property type="project" value="InterPro"/>
</dbReference>
<reference evidence="6 7" key="1">
    <citation type="submission" date="2017-05" db="EMBL/GenBank/DDBJ databases">
        <authorList>
            <person name="Song R."/>
            <person name="Chenine A.L."/>
            <person name="Ruprecht R.M."/>
        </authorList>
    </citation>
    <scope>NUCLEOTIDE SEQUENCE [LARGE SCALE GENOMIC DNA]</scope>
    <source>
        <strain evidence="6 7">DSM 26136</strain>
    </source>
</reference>
<evidence type="ECO:0000256" key="3">
    <source>
        <dbReference type="ARBA" id="ARBA00050603"/>
    </source>
</evidence>
<sequence>MRIRSAVPADAPAIAEIYNDAVRHTTAIWNDVTVDAVNREAWLAQRQAGGFPVLVAVADDERSALGYASYGPWRNFDGYRYTVENSVYVHPDARRLGVARALMAALIQRARDDGLHTMVAAIEAGNQASIALHQDFGFVETARMPEVGCKFGRWLDLVFLQLRLQDFEPR</sequence>
<accession>A0A1Y0ETE1</accession>
<keyword evidence="2" id="KW-0012">Acyltransferase</keyword>
<dbReference type="Pfam" id="PF00583">
    <property type="entry name" value="Acetyltransf_1"/>
    <property type="match status" value="1"/>
</dbReference>
<evidence type="ECO:0000313" key="7">
    <source>
        <dbReference type="Proteomes" id="UP000196138"/>
    </source>
</evidence>